<protein>
    <recommendedName>
        <fullName evidence="3">Transcriptional regulator</fullName>
    </recommendedName>
</protein>
<reference evidence="1 2" key="1">
    <citation type="submission" date="2020-07" db="EMBL/GenBank/DDBJ databases">
        <title>Genomic Encyclopedia of Archaeal and Bacterial Type Strains, Phase II (KMG-II): from individual species to whole genera.</title>
        <authorList>
            <person name="Goeker M."/>
        </authorList>
    </citation>
    <scope>NUCLEOTIDE SEQUENCE [LARGE SCALE GENOMIC DNA]</scope>
    <source>
        <strain evidence="1 2">DSM 21226</strain>
    </source>
</reference>
<keyword evidence="2" id="KW-1185">Reference proteome</keyword>
<accession>A0A7Y9QXT3</accession>
<dbReference type="RefSeq" id="WP_179634239.1">
    <property type="nucleotide sequence ID" value="NZ_CAXYYM010000113.1"/>
</dbReference>
<gene>
    <name evidence="1" type="ORF">BDD16_002461</name>
</gene>
<dbReference type="AlphaFoldDB" id="A0A7Y9QXT3"/>
<evidence type="ECO:0000313" key="2">
    <source>
        <dbReference type="Proteomes" id="UP000518288"/>
    </source>
</evidence>
<comment type="caution">
    <text evidence="1">The sequence shown here is derived from an EMBL/GenBank/DDBJ whole genome shotgun (WGS) entry which is preliminary data.</text>
</comment>
<proteinExistence type="predicted"/>
<evidence type="ECO:0000313" key="1">
    <source>
        <dbReference type="EMBL" id="NYG33475.1"/>
    </source>
</evidence>
<organism evidence="1 2">
    <name type="scientific">Sphaerotilus montanus</name>
    <dbReference type="NCBI Taxonomy" id="522889"/>
    <lineage>
        <taxon>Bacteria</taxon>
        <taxon>Pseudomonadati</taxon>
        <taxon>Pseudomonadota</taxon>
        <taxon>Betaproteobacteria</taxon>
        <taxon>Burkholderiales</taxon>
        <taxon>Sphaerotilaceae</taxon>
        <taxon>Sphaerotilus</taxon>
    </lineage>
</organism>
<dbReference type="Proteomes" id="UP000518288">
    <property type="component" value="Unassembled WGS sequence"/>
</dbReference>
<evidence type="ECO:0008006" key="3">
    <source>
        <dbReference type="Google" id="ProtNLM"/>
    </source>
</evidence>
<name>A0A7Y9QXT3_9BURK</name>
<dbReference type="EMBL" id="JACCFH010000001">
    <property type="protein sequence ID" value="NYG33475.1"/>
    <property type="molecule type" value="Genomic_DNA"/>
</dbReference>
<sequence length="107" mass="12060">MSTLSPTPSIILNLSEFIDALAALRRGRVIVVMDTETRNCVLDGARLMSAFRPLHDYGLVAEYDNPAGFPGLRYFRMTDTGKFFADNALAVWQARAWHERLAIRLLC</sequence>